<dbReference type="AlphaFoldDB" id="A0A0W0VAB6"/>
<dbReference type="PATRIC" id="fig|456.5.peg.1442"/>
<organism evidence="7 8">
    <name type="scientific">Legionella jordanis</name>
    <dbReference type="NCBI Taxonomy" id="456"/>
    <lineage>
        <taxon>Bacteria</taxon>
        <taxon>Pseudomonadati</taxon>
        <taxon>Pseudomonadota</taxon>
        <taxon>Gammaproteobacteria</taxon>
        <taxon>Legionellales</taxon>
        <taxon>Legionellaceae</taxon>
        <taxon>Legionella</taxon>
    </lineage>
</organism>
<dbReference type="Pfam" id="PF08007">
    <property type="entry name" value="JmjC_2"/>
    <property type="match status" value="1"/>
</dbReference>
<dbReference type="InterPro" id="IPR003347">
    <property type="entry name" value="JmjC_dom"/>
</dbReference>
<dbReference type="RefSeq" id="WP_058470841.1">
    <property type="nucleotide sequence ID" value="NZ_CAAAIC010000003.1"/>
</dbReference>
<sequence>MIHFKDLNTEEFLSSYWQKKPLVIRKAFTDFQNPLSPEELAGLAMEEEIESRIVTETQQAPYWHLKRGPFLLNDFKELPETRWTLLVQGVDRFIPEVHLLLDHFNFLPQWRIDDVMISYATRGGNVGPHFDHYDVFLYQALGSRRWSLTSKNCQPENCLAGVELRIMQDFEIEEEYLLEEGDMLYLPPHIGHHGVAVSSDCMTYSFGYRSYQGREMLEDFTDFLAEHENIALFKDPEWNQLKAPSQIPLEAWQKAREFLKELFEDDNRMKNWFARFVTRLDRHAEDLLPSPSVKKVKEEQFLKRLLQSKGLSRNPLCRYAYEEDEKGLNLFINAEQWHTEGVSEELIRCVANHRLLNLESLANFLEKTQDRAFLFKLWKLQWLEIQD</sequence>
<evidence type="ECO:0000259" key="6">
    <source>
        <dbReference type="PROSITE" id="PS51184"/>
    </source>
</evidence>
<reference evidence="7 8" key="1">
    <citation type="submission" date="2015-11" db="EMBL/GenBank/DDBJ databases">
        <title>Genomic analysis of 38 Legionella species identifies large and diverse effector repertoires.</title>
        <authorList>
            <person name="Burstein D."/>
            <person name="Amaro F."/>
            <person name="Zusman T."/>
            <person name="Lifshitz Z."/>
            <person name="Cohen O."/>
            <person name="Gilbert J.A."/>
            <person name="Pupko T."/>
            <person name="Shuman H.A."/>
            <person name="Segal G."/>
        </authorList>
    </citation>
    <scope>NUCLEOTIDE SEQUENCE [LARGE SCALE GENOMIC DNA]</scope>
    <source>
        <strain evidence="7 8">BL-540</strain>
    </source>
</reference>
<dbReference type="STRING" id="456.Ljor_1348"/>
<proteinExistence type="predicted"/>
<evidence type="ECO:0000256" key="1">
    <source>
        <dbReference type="ARBA" id="ARBA00001954"/>
    </source>
</evidence>
<protein>
    <submittedName>
        <fullName evidence="7">Cupin</fullName>
    </submittedName>
</protein>
<comment type="cofactor">
    <cofactor evidence="1">
        <name>Fe(2+)</name>
        <dbReference type="ChEBI" id="CHEBI:29033"/>
    </cofactor>
</comment>
<evidence type="ECO:0000256" key="2">
    <source>
        <dbReference type="ARBA" id="ARBA00022723"/>
    </source>
</evidence>
<comment type="caution">
    <text evidence="7">The sequence shown here is derived from an EMBL/GenBank/DDBJ whole genome shotgun (WGS) entry which is preliminary data.</text>
</comment>
<dbReference type="OrthoDB" id="9764016at2"/>
<dbReference type="Gene3D" id="3.40.366.30">
    <property type="entry name" value="50S ribosomal protein L16 arginine hydroxylase, Chain A, Domain 2"/>
    <property type="match status" value="1"/>
</dbReference>
<evidence type="ECO:0000256" key="5">
    <source>
        <dbReference type="ARBA" id="ARBA00023004"/>
    </source>
</evidence>
<evidence type="ECO:0000313" key="7">
    <source>
        <dbReference type="EMBL" id="KTD17042.1"/>
    </source>
</evidence>
<keyword evidence="5" id="KW-0408">Iron</keyword>
<dbReference type="PANTHER" id="PTHR13096">
    <property type="entry name" value="MINA53 MYC INDUCED NUCLEAR ANTIGEN"/>
    <property type="match status" value="1"/>
</dbReference>
<evidence type="ECO:0000313" key="8">
    <source>
        <dbReference type="Proteomes" id="UP000055035"/>
    </source>
</evidence>
<dbReference type="PROSITE" id="PS51184">
    <property type="entry name" value="JMJC"/>
    <property type="match status" value="1"/>
</dbReference>
<dbReference type="PANTHER" id="PTHR13096:SF8">
    <property type="entry name" value="RIBOSOMAL OXYGENASE 1"/>
    <property type="match status" value="1"/>
</dbReference>
<gene>
    <name evidence="7" type="ORF">Ljor_1348</name>
</gene>
<accession>A0A0W0VAB6</accession>
<keyword evidence="4" id="KW-0560">Oxidoreductase</keyword>
<dbReference type="Gene3D" id="2.60.120.650">
    <property type="entry name" value="Cupin"/>
    <property type="match status" value="1"/>
</dbReference>
<name>A0A0W0VAB6_9GAMM</name>
<evidence type="ECO:0000256" key="4">
    <source>
        <dbReference type="ARBA" id="ARBA00023002"/>
    </source>
</evidence>
<dbReference type="SUPFAM" id="SSF51197">
    <property type="entry name" value="Clavaminate synthase-like"/>
    <property type="match status" value="1"/>
</dbReference>
<dbReference type="Proteomes" id="UP000055035">
    <property type="component" value="Unassembled WGS sequence"/>
</dbReference>
<dbReference type="InterPro" id="IPR046799">
    <property type="entry name" value="ROXA-like_wH"/>
</dbReference>
<feature type="domain" description="JmjC" evidence="6">
    <location>
        <begin position="96"/>
        <end position="225"/>
    </location>
</feature>
<evidence type="ECO:0000256" key="3">
    <source>
        <dbReference type="ARBA" id="ARBA00022964"/>
    </source>
</evidence>
<dbReference type="GO" id="GO:0046872">
    <property type="term" value="F:metal ion binding"/>
    <property type="evidence" value="ECO:0007669"/>
    <property type="project" value="UniProtKB-KW"/>
</dbReference>
<dbReference type="GO" id="GO:0016706">
    <property type="term" value="F:2-oxoglutarate-dependent dioxygenase activity"/>
    <property type="evidence" value="ECO:0007669"/>
    <property type="project" value="TreeGrafter"/>
</dbReference>
<dbReference type="EMBL" id="LNYJ01000011">
    <property type="protein sequence ID" value="KTD17042.1"/>
    <property type="molecule type" value="Genomic_DNA"/>
</dbReference>
<keyword evidence="8" id="KW-1185">Reference proteome</keyword>
<dbReference type="InterPro" id="IPR039994">
    <property type="entry name" value="NO66-like"/>
</dbReference>
<dbReference type="Pfam" id="PF20514">
    <property type="entry name" value="WHD_ROXA"/>
    <property type="match status" value="1"/>
</dbReference>
<keyword evidence="3" id="KW-0223">Dioxygenase</keyword>
<keyword evidence="2" id="KW-0479">Metal-binding</keyword>